<evidence type="ECO:0000313" key="3">
    <source>
        <dbReference type="EMBL" id="CAE6909069.1"/>
    </source>
</evidence>
<organism evidence="3 4">
    <name type="scientific">Symbiodinium natans</name>
    <dbReference type="NCBI Taxonomy" id="878477"/>
    <lineage>
        <taxon>Eukaryota</taxon>
        <taxon>Sar</taxon>
        <taxon>Alveolata</taxon>
        <taxon>Dinophyceae</taxon>
        <taxon>Suessiales</taxon>
        <taxon>Symbiodiniaceae</taxon>
        <taxon>Symbiodinium</taxon>
    </lineage>
</organism>
<dbReference type="AlphaFoldDB" id="A0A812FXY6"/>
<dbReference type="OrthoDB" id="427221at2759"/>
<gene>
    <name evidence="3" type="ORF">SNAT2548_LOCUS18</name>
</gene>
<keyword evidence="1" id="KW-0175">Coiled coil</keyword>
<comment type="caution">
    <text evidence="3">The sequence shown here is derived from an EMBL/GenBank/DDBJ whole genome shotgun (WGS) entry which is preliminary data.</text>
</comment>
<feature type="compositionally biased region" description="Low complexity" evidence="2">
    <location>
        <begin position="349"/>
        <end position="360"/>
    </location>
</feature>
<dbReference type="EMBL" id="CAJNDS010000001">
    <property type="protein sequence ID" value="CAE6909069.1"/>
    <property type="molecule type" value="Genomic_DNA"/>
</dbReference>
<feature type="region of interest" description="Disordered" evidence="2">
    <location>
        <begin position="349"/>
        <end position="371"/>
    </location>
</feature>
<dbReference type="Proteomes" id="UP000604046">
    <property type="component" value="Unassembled WGS sequence"/>
</dbReference>
<protein>
    <submittedName>
        <fullName evidence="3">Uncharacterized protein</fullName>
    </submittedName>
</protein>
<accession>A0A812FXY6</accession>
<sequence length="371" mass="40782">MQKLSASDAASPTQVQSRLLKGPSFADVVIQEVARLAREVQAIQRDRDALLRQMEALRAEVREMKLARSGPPVRVVGRDGISLERIVEQAVPYTIVEIPEGIHSFELLELKKPVLIRRSMAARKSDTVLMGSIVIASRGVKIESVCFRCDRESHYTQMITVGTSDCFIDATEAELVDCDSNMSLVVKSGAPVIRHCSFQVHGELNDQGLRASLNSCIWLGRDTAATVDSCFIDGRAHRAHAFSIDDNAWGKLRRNVVCGSTEHPAFHRGSFGNCDLDNSNEINCPVYHGVRKLRSLEQSHPTSPTAPMRYDAPTEWGKEGCAMHLGQSPDMRLAVSANADHRLALHSAQVPVSQSPPSSSRCHGSVPWQVL</sequence>
<reference evidence="3" key="1">
    <citation type="submission" date="2021-02" db="EMBL/GenBank/DDBJ databases">
        <authorList>
            <person name="Dougan E. K."/>
            <person name="Rhodes N."/>
            <person name="Thang M."/>
            <person name="Chan C."/>
        </authorList>
    </citation>
    <scope>NUCLEOTIDE SEQUENCE</scope>
</reference>
<evidence type="ECO:0000256" key="2">
    <source>
        <dbReference type="SAM" id="MobiDB-lite"/>
    </source>
</evidence>
<name>A0A812FXY6_9DINO</name>
<feature type="coiled-coil region" evidence="1">
    <location>
        <begin position="26"/>
        <end position="67"/>
    </location>
</feature>
<keyword evidence="4" id="KW-1185">Reference proteome</keyword>
<evidence type="ECO:0000256" key="1">
    <source>
        <dbReference type="SAM" id="Coils"/>
    </source>
</evidence>
<evidence type="ECO:0000313" key="4">
    <source>
        <dbReference type="Proteomes" id="UP000604046"/>
    </source>
</evidence>
<proteinExistence type="predicted"/>